<dbReference type="PROSITE" id="PS50253">
    <property type="entry name" value="COX3"/>
    <property type="match status" value="1"/>
</dbReference>
<reference evidence="14" key="1">
    <citation type="submission" date="2023-07" db="EMBL/GenBank/DDBJ databases">
        <title>Description of three actinobacteria isolated from air of manufacturing shop in a pharmaceutical factory.</title>
        <authorList>
            <person name="Zhang D.-F."/>
        </authorList>
    </citation>
    <scope>NUCLEOTIDE SEQUENCE [LARGE SCALE GENOMIC DNA]</scope>
    <source>
        <strain evidence="14">CCTCC AB 207010</strain>
    </source>
</reference>
<evidence type="ECO:0000256" key="8">
    <source>
        <dbReference type="ARBA" id="ARBA00031400"/>
    </source>
</evidence>
<feature type="transmembrane region" description="Helical" evidence="11">
    <location>
        <begin position="65"/>
        <end position="87"/>
    </location>
</feature>
<dbReference type="EMBL" id="JAVKGT010000001">
    <property type="protein sequence ID" value="MDR5710647.1"/>
    <property type="molecule type" value="Genomic_DNA"/>
</dbReference>
<sequence length="215" mass="23952">MTTATHAPNAPARTLPNRPNMVSVGTMVWLTSELMFFAGLFAMFFTLRSTQQEMWAEYSGRLDVVLAGIITVILVASSVTAQFGVFAAERHQPRRTGGFWQVKHWGMVEWYIVSFIMGAIFIAGQTYEFAVLVSHGVAIQTNAFGSAFYITTGFHGLHVIGGLVAFLYVIARAYFSVKFTHKEASAAVVVSYYWHFVDVVWIALFAVVYLLPLFV</sequence>
<evidence type="ECO:0000256" key="1">
    <source>
        <dbReference type="ARBA" id="ARBA00004651"/>
    </source>
</evidence>
<dbReference type="InterPro" id="IPR013833">
    <property type="entry name" value="Cyt_c_oxidase_su3_a-hlx"/>
</dbReference>
<organism evidence="13 14">
    <name type="scientific">Nesterenkonia flava</name>
    <dbReference type="NCBI Taxonomy" id="469799"/>
    <lineage>
        <taxon>Bacteria</taxon>
        <taxon>Bacillati</taxon>
        <taxon>Actinomycetota</taxon>
        <taxon>Actinomycetes</taxon>
        <taxon>Micrococcales</taxon>
        <taxon>Micrococcaceae</taxon>
        <taxon>Nesterenkonia</taxon>
    </lineage>
</organism>
<dbReference type="EC" id="7.1.1.9" evidence="3"/>
<accession>A0ABU1FQV4</accession>
<protein>
    <recommendedName>
        <fullName evidence="3">cytochrome-c oxidase</fullName>
        <ecNumber evidence="3">7.1.1.9</ecNumber>
    </recommendedName>
    <alternativeName>
        <fullName evidence="8">Cytochrome aa3 subunit 3</fullName>
    </alternativeName>
    <alternativeName>
        <fullName evidence="9">Cytochrome c oxidase polypeptide III</fullName>
    </alternativeName>
</protein>
<feature type="transmembrane region" description="Helical" evidence="11">
    <location>
        <begin position="21"/>
        <end position="45"/>
    </location>
</feature>
<keyword evidence="4" id="KW-1003">Cell membrane</keyword>
<evidence type="ECO:0000256" key="9">
    <source>
        <dbReference type="ARBA" id="ARBA00031625"/>
    </source>
</evidence>
<keyword evidence="14" id="KW-1185">Reference proteome</keyword>
<dbReference type="Gene3D" id="1.20.120.80">
    <property type="entry name" value="Cytochrome c oxidase, subunit III, four-helix bundle"/>
    <property type="match status" value="1"/>
</dbReference>
<feature type="domain" description="Heme-copper oxidase subunit III family profile" evidence="12">
    <location>
        <begin position="1"/>
        <end position="213"/>
    </location>
</feature>
<comment type="similarity">
    <text evidence="2 10">Belongs to the cytochrome c oxidase subunit 3 family.</text>
</comment>
<evidence type="ECO:0000256" key="10">
    <source>
        <dbReference type="RuleBase" id="RU003376"/>
    </source>
</evidence>
<proteinExistence type="inferred from homology"/>
<feature type="transmembrane region" description="Helical" evidence="11">
    <location>
        <begin position="147"/>
        <end position="171"/>
    </location>
</feature>
<dbReference type="InterPro" id="IPR000298">
    <property type="entry name" value="Cyt_c_oxidase-like_su3"/>
</dbReference>
<keyword evidence="6 11" id="KW-1133">Transmembrane helix</keyword>
<evidence type="ECO:0000256" key="4">
    <source>
        <dbReference type="ARBA" id="ARBA00022475"/>
    </source>
</evidence>
<evidence type="ECO:0000256" key="7">
    <source>
        <dbReference type="ARBA" id="ARBA00023136"/>
    </source>
</evidence>
<evidence type="ECO:0000256" key="6">
    <source>
        <dbReference type="ARBA" id="ARBA00022989"/>
    </source>
</evidence>
<dbReference type="PANTHER" id="PTHR11403:SF2">
    <property type="entry name" value="CYTOCHROME BO(3) UBIQUINOL OXIDASE SUBUNIT 3"/>
    <property type="match status" value="1"/>
</dbReference>
<comment type="subcellular location">
    <subcellularLocation>
        <location evidence="1 10">Cell membrane</location>
        <topology evidence="1 10">Multi-pass membrane protein</topology>
    </subcellularLocation>
</comment>
<keyword evidence="7 11" id="KW-0472">Membrane</keyword>
<evidence type="ECO:0000313" key="13">
    <source>
        <dbReference type="EMBL" id="MDR5710647.1"/>
    </source>
</evidence>
<feature type="transmembrane region" description="Helical" evidence="11">
    <location>
        <begin position="192"/>
        <end position="214"/>
    </location>
</feature>
<dbReference type="SUPFAM" id="SSF81452">
    <property type="entry name" value="Cytochrome c oxidase subunit III-like"/>
    <property type="match status" value="1"/>
</dbReference>
<evidence type="ECO:0000313" key="14">
    <source>
        <dbReference type="Proteomes" id="UP001260872"/>
    </source>
</evidence>
<evidence type="ECO:0000256" key="2">
    <source>
        <dbReference type="ARBA" id="ARBA00010581"/>
    </source>
</evidence>
<feature type="transmembrane region" description="Helical" evidence="11">
    <location>
        <begin position="108"/>
        <end position="127"/>
    </location>
</feature>
<evidence type="ECO:0000256" key="3">
    <source>
        <dbReference type="ARBA" id="ARBA00012949"/>
    </source>
</evidence>
<dbReference type="PANTHER" id="PTHR11403">
    <property type="entry name" value="CYTOCHROME C OXIDASE SUBUNIT III"/>
    <property type="match status" value="1"/>
</dbReference>
<evidence type="ECO:0000256" key="11">
    <source>
        <dbReference type="SAM" id="Phobius"/>
    </source>
</evidence>
<evidence type="ECO:0000256" key="5">
    <source>
        <dbReference type="ARBA" id="ARBA00022692"/>
    </source>
</evidence>
<dbReference type="CDD" id="cd00386">
    <property type="entry name" value="Heme_Cu_Oxidase_III_like"/>
    <property type="match status" value="1"/>
</dbReference>
<dbReference type="Pfam" id="PF00510">
    <property type="entry name" value="COX3"/>
    <property type="match status" value="1"/>
</dbReference>
<gene>
    <name evidence="13" type="ORF">RH857_00620</name>
</gene>
<evidence type="ECO:0000259" key="12">
    <source>
        <dbReference type="PROSITE" id="PS50253"/>
    </source>
</evidence>
<dbReference type="InterPro" id="IPR024791">
    <property type="entry name" value="Cyt_c/ubiquinol_Oxase_su3"/>
</dbReference>
<dbReference type="RefSeq" id="WP_310536037.1">
    <property type="nucleotide sequence ID" value="NZ_BAAAOC010000008.1"/>
</dbReference>
<comment type="caution">
    <text evidence="13">The sequence shown here is derived from an EMBL/GenBank/DDBJ whole genome shotgun (WGS) entry which is preliminary data.</text>
</comment>
<dbReference type="Proteomes" id="UP001260872">
    <property type="component" value="Unassembled WGS sequence"/>
</dbReference>
<name>A0ABU1FQV4_9MICC</name>
<keyword evidence="5 10" id="KW-0812">Transmembrane</keyword>
<dbReference type="InterPro" id="IPR035973">
    <property type="entry name" value="Cyt_c_oxidase_su3-like_sf"/>
</dbReference>